<proteinExistence type="predicted"/>
<comment type="caution">
    <text evidence="2">The sequence shown here is derived from an EMBL/GenBank/DDBJ whole genome shotgun (WGS) entry which is preliminary data.</text>
</comment>
<accession>A0A640KUE8</accession>
<dbReference type="EMBL" id="BLBS01000056">
    <property type="protein sequence ID" value="GET92644.1"/>
    <property type="molecule type" value="Genomic_DNA"/>
</dbReference>
<organism evidence="2 3">
    <name type="scientific">Leishmania tarentolae</name>
    <name type="common">Sauroleishmania tarentolae</name>
    <dbReference type="NCBI Taxonomy" id="5689"/>
    <lineage>
        <taxon>Eukaryota</taxon>
        <taxon>Discoba</taxon>
        <taxon>Euglenozoa</taxon>
        <taxon>Kinetoplastea</taxon>
        <taxon>Metakinetoplastina</taxon>
        <taxon>Trypanosomatida</taxon>
        <taxon>Trypanosomatidae</taxon>
        <taxon>Leishmaniinae</taxon>
        <taxon>Leishmania</taxon>
        <taxon>lizard Leishmania</taxon>
    </lineage>
</organism>
<dbReference type="VEuPathDB" id="TriTrypDB:LtaPh_3514751"/>
<reference evidence="2" key="1">
    <citation type="submission" date="2019-11" db="EMBL/GenBank/DDBJ databases">
        <title>Leishmania tarentolae CDS.</title>
        <authorList>
            <person name="Goto Y."/>
            <person name="Yamagishi J."/>
        </authorList>
    </citation>
    <scope>NUCLEOTIDE SEQUENCE [LARGE SCALE GENOMIC DNA]</scope>
    <source>
        <strain evidence="2">Parrot Tar II</strain>
    </source>
</reference>
<evidence type="ECO:0000256" key="1">
    <source>
        <dbReference type="SAM" id="Phobius"/>
    </source>
</evidence>
<keyword evidence="3" id="KW-1185">Reference proteome</keyword>
<gene>
    <name evidence="2" type="ORF">LtaPh_3514751</name>
</gene>
<keyword evidence="1" id="KW-0812">Transmembrane</keyword>
<dbReference type="Proteomes" id="UP000419144">
    <property type="component" value="Unassembled WGS sequence"/>
</dbReference>
<evidence type="ECO:0000313" key="3">
    <source>
        <dbReference type="Proteomes" id="UP000419144"/>
    </source>
</evidence>
<protein>
    <submittedName>
        <fullName evidence="2">Uncharacterized protein</fullName>
    </submittedName>
</protein>
<feature type="transmembrane region" description="Helical" evidence="1">
    <location>
        <begin position="73"/>
        <end position="96"/>
    </location>
</feature>
<evidence type="ECO:0000313" key="2">
    <source>
        <dbReference type="EMBL" id="GET92644.1"/>
    </source>
</evidence>
<name>A0A640KUE8_LEITA</name>
<dbReference type="AlphaFoldDB" id="A0A640KUE8"/>
<sequence>MRFPTSLTPPIPSASPAPAFLLCVSAPLKRFREIHLRLLRRTSFPFGGRLGCRSRTHTAANMRSSAIYSDRRVWRIALGICIAVGGHLYFLSMTALRLSLLLRLHHHPPVRLVNRALRSARLHLGRTTSTSLPLCLLQQRVPREPLHEPYCPQLAVAPTLPLHVDRLAIHALRRMLRIASGGEFHPTFLVLQREKRSARAARLLREGNELHATNFAVLSEVQPDLLWSHVARDGIKVQHAPLRRRSIALL</sequence>
<keyword evidence="1" id="KW-0472">Membrane</keyword>
<keyword evidence="1" id="KW-1133">Transmembrane helix</keyword>